<dbReference type="EMBL" id="JAYKXN010000003">
    <property type="protein sequence ID" value="KAK7301357.1"/>
    <property type="molecule type" value="Genomic_DNA"/>
</dbReference>
<dbReference type="GO" id="GO:0051301">
    <property type="term" value="P:cell division"/>
    <property type="evidence" value="ECO:0007669"/>
    <property type="project" value="UniProtKB-KW"/>
</dbReference>
<keyword evidence="5" id="KW-0234">DNA repair</keyword>
<evidence type="ECO:0000313" key="9">
    <source>
        <dbReference type="EMBL" id="KAK7301357.1"/>
    </source>
</evidence>
<keyword evidence="2" id="KW-0132">Cell division</keyword>
<comment type="caution">
    <text evidence="9">The sequence shown here is derived from an EMBL/GenBank/DDBJ whole genome shotgun (WGS) entry which is preliminary data.</text>
</comment>
<reference evidence="9 10" key="1">
    <citation type="submission" date="2024-01" db="EMBL/GenBank/DDBJ databases">
        <title>The genomes of 5 underutilized Papilionoideae crops provide insights into root nodulation and disease resistance.</title>
        <authorList>
            <person name="Yuan L."/>
        </authorList>
    </citation>
    <scope>NUCLEOTIDE SEQUENCE [LARGE SCALE GENOMIC DNA]</scope>
    <source>
        <strain evidence="9">LY-2023</strain>
        <tissue evidence="9">Leaf</tissue>
    </source>
</reference>
<dbReference type="GO" id="GO:0007064">
    <property type="term" value="P:mitotic sister chromatid cohesion"/>
    <property type="evidence" value="ECO:0007669"/>
    <property type="project" value="InterPro"/>
</dbReference>
<keyword evidence="4" id="KW-0498">Mitosis</keyword>
<evidence type="ECO:0000256" key="6">
    <source>
        <dbReference type="ARBA" id="ARBA00023242"/>
    </source>
</evidence>
<accession>A0AAN9JP36</accession>
<dbReference type="InterPro" id="IPR016024">
    <property type="entry name" value="ARM-type_fold"/>
</dbReference>
<keyword evidence="3" id="KW-0227">DNA damage</keyword>
<protein>
    <submittedName>
        <fullName evidence="9">Uncharacterized protein</fullName>
    </submittedName>
</protein>
<evidence type="ECO:0000256" key="3">
    <source>
        <dbReference type="ARBA" id="ARBA00022763"/>
    </source>
</evidence>
<gene>
    <name evidence="9" type="ORF">RJT34_12220</name>
</gene>
<sequence>MKKQSNEVTREKHSRTQQRGEEIVQTKRWWCGGGARWLRAVGAVGARWLRAVGARWLRAVVAQWLRGGRGGGAVFTWWWCGGRAVYVGWGKMMLLGWAIVQNFPSMLKGLEKQFQMLLEHITPVNDKLIEVMAKAASHVFFSLSDIYPFLERMCLDGTRRQAKFAVSAIAALSSEQPVFLKLYEGLIDSLYSQRNVPTILQSLGCVAQYSVSTFETHNEEITSFICQKIIQMEHLDDGHGATSFHDTSQSSKSCQLKIYGLKALVKCSLPYQGSHVKYNINGLLDILSKMLRESDHFVNKDMDSCENDKDHIRLAAAKGILRLARKWDLNITPEIFRLVILIVKDSSSFVRSTFLSKTQKLLKEHRLPIRFACAFALAVTDGIGDLQYLVWISLLSSP</sequence>
<evidence type="ECO:0000256" key="2">
    <source>
        <dbReference type="ARBA" id="ARBA00022618"/>
    </source>
</evidence>
<dbReference type="GO" id="GO:0005634">
    <property type="term" value="C:nucleus"/>
    <property type="evidence" value="ECO:0007669"/>
    <property type="project" value="UniProtKB-SubCell"/>
</dbReference>
<feature type="region of interest" description="Disordered" evidence="8">
    <location>
        <begin position="1"/>
        <end position="20"/>
    </location>
</feature>
<dbReference type="PANTHER" id="PTHR12663:SF50">
    <property type="entry name" value="SISTER CHROMATID COHESION PROTEIN PDS5 HOMOLOG B"/>
    <property type="match status" value="1"/>
</dbReference>
<comment type="subcellular location">
    <subcellularLocation>
        <location evidence="1">Nucleus</location>
    </subcellularLocation>
</comment>
<evidence type="ECO:0000256" key="1">
    <source>
        <dbReference type="ARBA" id="ARBA00004123"/>
    </source>
</evidence>
<dbReference type="GO" id="GO:0000785">
    <property type="term" value="C:chromatin"/>
    <property type="evidence" value="ECO:0007669"/>
    <property type="project" value="TreeGrafter"/>
</dbReference>
<name>A0AAN9JP36_CLITE</name>
<dbReference type="Proteomes" id="UP001359559">
    <property type="component" value="Unassembled WGS sequence"/>
</dbReference>
<dbReference type="SUPFAM" id="SSF48371">
    <property type="entry name" value="ARM repeat"/>
    <property type="match status" value="1"/>
</dbReference>
<proteinExistence type="predicted"/>
<evidence type="ECO:0000256" key="7">
    <source>
        <dbReference type="ARBA" id="ARBA00023306"/>
    </source>
</evidence>
<organism evidence="9 10">
    <name type="scientific">Clitoria ternatea</name>
    <name type="common">Butterfly pea</name>
    <dbReference type="NCBI Taxonomy" id="43366"/>
    <lineage>
        <taxon>Eukaryota</taxon>
        <taxon>Viridiplantae</taxon>
        <taxon>Streptophyta</taxon>
        <taxon>Embryophyta</taxon>
        <taxon>Tracheophyta</taxon>
        <taxon>Spermatophyta</taxon>
        <taxon>Magnoliopsida</taxon>
        <taxon>eudicotyledons</taxon>
        <taxon>Gunneridae</taxon>
        <taxon>Pentapetalae</taxon>
        <taxon>rosids</taxon>
        <taxon>fabids</taxon>
        <taxon>Fabales</taxon>
        <taxon>Fabaceae</taxon>
        <taxon>Papilionoideae</taxon>
        <taxon>50 kb inversion clade</taxon>
        <taxon>NPAAA clade</taxon>
        <taxon>indigoferoid/millettioid clade</taxon>
        <taxon>Phaseoleae</taxon>
        <taxon>Clitoria</taxon>
    </lineage>
</organism>
<dbReference type="PANTHER" id="PTHR12663">
    <property type="entry name" value="ANDROGEN INDUCED INHIBITOR OF PROLIFERATION AS3 / PDS5-RELATED"/>
    <property type="match status" value="1"/>
</dbReference>
<dbReference type="AlphaFoldDB" id="A0AAN9JP36"/>
<evidence type="ECO:0000256" key="4">
    <source>
        <dbReference type="ARBA" id="ARBA00022776"/>
    </source>
</evidence>
<keyword evidence="7" id="KW-0131">Cell cycle</keyword>
<dbReference type="Pfam" id="PF20168">
    <property type="entry name" value="PDS5"/>
    <property type="match status" value="1"/>
</dbReference>
<dbReference type="GO" id="GO:0006281">
    <property type="term" value="P:DNA repair"/>
    <property type="evidence" value="ECO:0007669"/>
    <property type="project" value="UniProtKB-KW"/>
</dbReference>
<feature type="compositionally biased region" description="Basic and acidic residues" evidence="8">
    <location>
        <begin position="1"/>
        <end position="11"/>
    </location>
</feature>
<dbReference type="GO" id="GO:0035825">
    <property type="term" value="P:homologous recombination"/>
    <property type="evidence" value="ECO:0007669"/>
    <property type="project" value="UniProtKB-ARBA"/>
</dbReference>
<evidence type="ECO:0000256" key="8">
    <source>
        <dbReference type="SAM" id="MobiDB-lite"/>
    </source>
</evidence>
<evidence type="ECO:0000313" key="10">
    <source>
        <dbReference type="Proteomes" id="UP001359559"/>
    </source>
</evidence>
<dbReference type="InterPro" id="IPR039776">
    <property type="entry name" value="Pds5"/>
</dbReference>
<keyword evidence="6" id="KW-0539">Nucleus</keyword>
<keyword evidence="10" id="KW-1185">Reference proteome</keyword>
<evidence type="ECO:0000256" key="5">
    <source>
        <dbReference type="ARBA" id="ARBA00023204"/>
    </source>
</evidence>